<comment type="subunit">
    <text evidence="3 9">Tetramer of two alpha and two beta chains.</text>
</comment>
<dbReference type="InterPro" id="IPR013785">
    <property type="entry name" value="Aldolase_TIM"/>
</dbReference>
<keyword evidence="6 9" id="KW-0057">Aromatic amino acid biosynthesis</keyword>
<evidence type="ECO:0000256" key="1">
    <source>
        <dbReference type="ARBA" id="ARBA00003365"/>
    </source>
</evidence>
<evidence type="ECO:0000256" key="2">
    <source>
        <dbReference type="ARBA" id="ARBA00004733"/>
    </source>
</evidence>
<dbReference type="GO" id="GO:0004834">
    <property type="term" value="F:tryptophan synthase activity"/>
    <property type="evidence" value="ECO:0007669"/>
    <property type="project" value="UniProtKB-UniRule"/>
</dbReference>
<dbReference type="Gene3D" id="3.20.20.70">
    <property type="entry name" value="Aldolase class I"/>
    <property type="match status" value="1"/>
</dbReference>
<organism evidence="11 12">
    <name type="scientific">Candidatus Carbonibacillus altaicus</name>
    <dbReference type="NCBI Taxonomy" id="2163959"/>
    <lineage>
        <taxon>Bacteria</taxon>
        <taxon>Bacillati</taxon>
        <taxon>Bacillota</taxon>
        <taxon>Bacilli</taxon>
        <taxon>Bacillales</taxon>
        <taxon>Candidatus Carbonibacillus</taxon>
    </lineage>
</organism>
<dbReference type="InterPro" id="IPR011060">
    <property type="entry name" value="RibuloseP-bd_barrel"/>
</dbReference>
<dbReference type="HAMAP" id="MF_00131">
    <property type="entry name" value="Trp_synth_alpha"/>
    <property type="match status" value="1"/>
</dbReference>
<proteinExistence type="inferred from homology"/>
<dbReference type="PROSITE" id="PS00167">
    <property type="entry name" value="TRP_SYNTHASE_ALPHA"/>
    <property type="match status" value="1"/>
</dbReference>
<evidence type="ECO:0000313" key="12">
    <source>
        <dbReference type="Proteomes" id="UP000244338"/>
    </source>
</evidence>
<evidence type="ECO:0000256" key="3">
    <source>
        <dbReference type="ARBA" id="ARBA00011270"/>
    </source>
</evidence>
<reference evidence="12" key="1">
    <citation type="journal article" date="2018" name="Sci. Rep.">
        <title>Lignite coal burning seam in the remote Altai Mountains harbors a hydrogen-driven thermophilic microbial community.</title>
        <authorList>
            <person name="Kadnikov V.V."/>
            <person name="Mardanov A.V."/>
            <person name="Ivasenko D.A."/>
            <person name="Antsiferov D.V."/>
            <person name="Beletsky A.V."/>
            <person name="Karnachuk O.V."/>
            <person name="Ravin N.V."/>
        </authorList>
    </citation>
    <scope>NUCLEOTIDE SEQUENCE [LARGE SCALE GENOMIC DNA]</scope>
</reference>
<evidence type="ECO:0000256" key="7">
    <source>
        <dbReference type="ARBA" id="ARBA00023239"/>
    </source>
</evidence>
<dbReference type="NCBIfam" id="TIGR00262">
    <property type="entry name" value="trpA"/>
    <property type="match status" value="1"/>
</dbReference>
<dbReference type="UniPathway" id="UPA00035">
    <property type="reaction ID" value="UER00044"/>
</dbReference>
<name>A0A2R6Y1Q6_9BACL</name>
<comment type="caution">
    <text evidence="11">The sequence shown here is derived from an EMBL/GenBank/DDBJ whole genome shotgun (WGS) entry which is preliminary data.</text>
</comment>
<dbReference type="CDD" id="cd04724">
    <property type="entry name" value="Tryptophan_synthase_alpha"/>
    <property type="match status" value="1"/>
</dbReference>
<gene>
    <name evidence="9" type="primary">trpA</name>
    <name evidence="11" type="ORF">BSOLF_2887</name>
</gene>
<sequence>MNELETTGHRGHEAIIQSFRTRPAVRFIPFIMGGDPTLEATEKHIHALARLGATVIEIGVPYSDPLADGPVIQEAALRALQAGTTVRGLFDLVRRVRAAGVTVPIVFLVYVNTVLRYGIQAFFNEARAAGVEGLMIPDLSWEESAPFREAEEATGIALIPLVTLTSRHRLPYLLKDRTGFVYVVSSLGVTGTREELDKRLVSYLTEVRKNTDLPVAVGFGISQKEHIETLSPHADAVIIGSHLVSHLAAGGSIDDWYKTLFA</sequence>
<dbReference type="InterPro" id="IPR002028">
    <property type="entry name" value="Trp_synthase_suA"/>
</dbReference>
<dbReference type="AlphaFoldDB" id="A0A2R6Y1Q6"/>
<dbReference type="PANTHER" id="PTHR43406">
    <property type="entry name" value="TRYPTOPHAN SYNTHASE, ALPHA CHAIN"/>
    <property type="match status" value="1"/>
</dbReference>
<dbReference type="FunFam" id="3.20.20.70:FF:000037">
    <property type="entry name" value="Tryptophan synthase alpha chain"/>
    <property type="match status" value="1"/>
</dbReference>
<comment type="similarity">
    <text evidence="9 10">Belongs to the TrpA family.</text>
</comment>
<evidence type="ECO:0000256" key="4">
    <source>
        <dbReference type="ARBA" id="ARBA00022605"/>
    </source>
</evidence>
<comment type="catalytic activity">
    <reaction evidence="8 9">
        <text>(1S,2R)-1-C-(indol-3-yl)glycerol 3-phosphate + L-serine = D-glyceraldehyde 3-phosphate + L-tryptophan + H2O</text>
        <dbReference type="Rhea" id="RHEA:10532"/>
        <dbReference type="ChEBI" id="CHEBI:15377"/>
        <dbReference type="ChEBI" id="CHEBI:33384"/>
        <dbReference type="ChEBI" id="CHEBI:57912"/>
        <dbReference type="ChEBI" id="CHEBI:58866"/>
        <dbReference type="ChEBI" id="CHEBI:59776"/>
        <dbReference type="EC" id="4.2.1.20"/>
    </reaction>
</comment>
<dbReference type="InterPro" id="IPR018204">
    <property type="entry name" value="Trp_synthase_alpha_AS"/>
</dbReference>
<evidence type="ECO:0000256" key="5">
    <source>
        <dbReference type="ARBA" id="ARBA00022822"/>
    </source>
</evidence>
<protein>
    <recommendedName>
        <fullName evidence="9">Tryptophan synthase alpha chain</fullName>
        <ecNumber evidence="9">4.2.1.20</ecNumber>
    </recommendedName>
</protein>
<dbReference type="GO" id="GO:0005829">
    <property type="term" value="C:cytosol"/>
    <property type="evidence" value="ECO:0007669"/>
    <property type="project" value="TreeGrafter"/>
</dbReference>
<keyword evidence="7 9" id="KW-0456">Lyase</keyword>
<keyword evidence="5 9" id="KW-0822">Tryptophan biosynthesis</keyword>
<comment type="pathway">
    <text evidence="2 9">Amino-acid biosynthesis; L-tryptophan biosynthesis; L-tryptophan from chorismate: step 5/5.</text>
</comment>
<evidence type="ECO:0000256" key="10">
    <source>
        <dbReference type="RuleBase" id="RU003662"/>
    </source>
</evidence>
<dbReference type="SUPFAM" id="SSF51366">
    <property type="entry name" value="Ribulose-phoshate binding barrel"/>
    <property type="match status" value="1"/>
</dbReference>
<dbReference type="PANTHER" id="PTHR43406:SF1">
    <property type="entry name" value="TRYPTOPHAN SYNTHASE ALPHA CHAIN, CHLOROPLASTIC"/>
    <property type="match status" value="1"/>
</dbReference>
<dbReference type="EMBL" id="PEBX01000023">
    <property type="protein sequence ID" value="PTQ56619.1"/>
    <property type="molecule type" value="Genomic_DNA"/>
</dbReference>
<dbReference type="EC" id="4.2.1.20" evidence="9"/>
<keyword evidence="4 9" id="KW-0028">Amino-acid biosynthesis</keyword>
<accession>A0A2R6Y1Q6</accession>
<evidence type="ECO:0000313" key="11">
    <source>
        <dbReference type="EMBL" id="PTQ56619.1"/>
    </source>
</evidence>
<evidence type="ECO:0000256" key="8">
    <source>
        <dbReference type="ARBA" id="ARBA00049047"/>
    </source>
</evidence>
<feature type="active site" description="Proton acceptor" evidence="9">
    <location>
        <position position="57"/>
    </location>
</feature>
<dbReference type="Proteomes" id="UP000244338">
    <property type="component" value="Unassembled WGS sequence"/>
</dbReference>
<evidence type="ECO:0000256" key="6">
    <source>
        <dbReference type="ARBA" id="ARBA00023141"/>
    </source>
</evidence>
<feature type="active site" description="Proton acceptor" evidence="9">
    <location>
        <position position="68"/>
    </location>
</feature>
<dbReference type="Pfam" id="PF00290">
    <property type="entry name" value="Trp_syntA"/>
    <property type="match status" value="1"/>
</dbReference>
<evidence type="ECO:0000256" key="9">
    <source>
        <dbReference type="HAMAP-Rule" id="MF_00131"/>
    </source>
</evidence>
<comment type="function">
    <text evidence="1 9">The alpha subunit is responsible for the aldol cleavage of indoleglycerol phosphate to indole and glyceraldehyde 3-phosphate.</text>
</comment>